<evidence type="ECO:0000256" key="6">
    <source>
        <dbReference type="ARBA" id="ARBA00022840"/>
    </source>
</evidence>
<name>A0ABY7K6T8_9ACTN</name>
<dbReference type="Proteomes" id="UP001164693">
    <property type="component" value="Chromosome"/>
</dbReference>
<evidence type="ECO:0000256" key="4">
    <source>
        <dbReference type="ARBA" id="ARBA00022692"/>
    </source>
</evidence>
<keyword evidence="6" id="KW-0067">ATP-binding</keyword>
<keyword evidence="3" id="KW-1003">Cell membrane</keyword>
<evidence type="ECO:0000259" key="10">
    <source>
        <dbReference type="Pfam" id="PF02706"/>
    </source>
</evidence>
<evidence type="ECO:0000256" key="1">
    <source>
        <dbReference type="ARBA" id="ARBA00004651"/>
    </source>
</evidence>
<evidence type="ECO:0000313" key="12">
    <source>
        <dbReference type="EMBL" id="WAX59222.1"/>
    </source>
</evidence>
<dbReference type="SUPFAM" id="SSF52540">
    <property type="entry name" value="P-loop containing nucleoside triphosphate hydrolases"/>
    <property type="match status" value="1"/>
</dbReference>
<evidence type="ECO:0000256" key="9">
    <source>
        <dbReference type="SAM" id="MobiDB-lite"/>
    </source>
</evidence>
<feature type="domain" description="Polysaccharide chain length determinant N-terminal" evidence="10">
    <location>
        <begin position="2"/>
        <end position="89"/>
    </location>
</feature>
<dbReference type="Gene3D" id="3.40.50.300">
    <property type="entry name" value="P-loop containing nucleotide triphosphate hydrolases"/>
    <property type="match status" value="1"/>
</dbReference>
<gene>
    <name evidence="12" type="ORF">M6B22_10775</name>
</gene>
<dbReference type="Pfam" id="PF02706">
    <property type="entry name" value="Wzz"/>
    <property type="match status" value="1"/>
</dbReference>
<evidence type="ECO:0000259" key="11">
    <source>
        <dbReference type="Pfam" id="PF13807"/>
    </source>
</evidence>
<feature type="region of interest" description="Disordered" evidence="9">
    <location>
        <begin position="449"/>
        <end position="475"/>
    </location>
</feature>
<accession>A0ABY7K6T8</accession>
<keyword evidence="7" id="KW-1133">Transmembrane helix</keyword>
<dbReference type="Pfam" id="PF10609">
    <property type="entry name" value="ParA"/>
    <property type="match status" value="1"/>
</dbReference>
<keyword evidence="12" id="KW-0808">Transferase</keyword>
<dbReference type="InterPro" id="IPR003856">
    <property type="entry name" value="LPS_length_determ_N"/>
</dbReference>
<comment type="subcellular location">
    <subcellularLocation>
        <location evidence="1">Cell membrane</location>
        <topology evidence="1">Multi-pass membrane protein</topology>
    </subcellularLocation>
</comment>
<dbReference type="GO" id="GO:0004715">
    <property type="term" value="F:non-membrane spanning protein tyrosine kinase activity"/>
    <property type="evidence" value="ECO:0007669"/>
    <property type="project" value="UniProtKB-EC"/>
</dbReference>
<dbReference type="InterPro" id="IPR005702">
    <property type="entry name" value="Wzc-like_C"/>
</dbReference>
<evidence type="ECO:0000256" key="5">
    <source>
        <dbReference type="ARBA" id="ARBA00022741"/>
    </source>
</evidence>
<reference evidence="12" key="1">
    <citation type="submission" date="2022-05" db="EMBL/GenBank/DDBJ databases">
        <title>Jatrophihabitans sp. SB3-54 whole genome sequence.</title>
        <authorList>
            <person name="Suh M.K."/>
            <person name="Eom M.K."/>
            <person name="Kim J.S."/>
            <person name="Kim H.S."/>
            <person name="Do H.E."/>
            <person name="Shin Y.K."/>
            <person name="Lee J.-S."/>
        </authorList>
    </citation>
    <scope>NUCLEOTIDE SEQUENCE</scope>
    <source>
        <strain evidence="12">SB3-54</strain>
    </source>
</reference>
<keyword evidence="13" id="KW-1185">Reference proteome</keyword>
<dbReference type="InterPro" id="IPR033756">
    <property type="entry name" value="YlxH/NBP35"/>
</dbReference>
<dbReference type="InterPro" id="IPR027417">
    <property type="entry name" value="P-loop_NTPase"/>
</dbReference>
<comment type="similarity">
    <text evidence="2">Belongs to the CpsC/CapA family.</text>
</comment>
<feature type="domain" description="Tyrosine-protein kinase G-rich" evidence="11">
    <location>
        <begin position="156"/>
        <end position="196"/>
    </location>
</feature>
<dbReference type="NCBIfam" id="TIGR01007">
    <property type="entry name" value="eps_fam"/>
    <property type="match status" value="1"/>
</dbReference>
<dbReference type="PANTHER" id="PTHR32309:SF13">
    <property type="entry name" value="FERRIC ENTEROBACTIN TRANSPORT PROTEIN FEPE"/>
    <property type="match status" value="1"/>
</dbReference>
<evidence type="ECO:0000256" key="2">
    <source>
        <dbReference type="ARBA" id="ARBA00006683"/>
    </source>
</evidence>
<dbReference type="Pfam" id="PF13807">
    <property type="entry name" value="GNVR"/>
    <property type="match status" value="1"/>
</dbReference>
<dbReference type="RefSeq" id="WP_269445763.1">
    <property type="nucleotide sequence ID" value="NZ_CP097463.1"/>
</dbReference>
<dbReference type="InterPro" id="IPR050445">
    <property type="entry name" value="Bact_polysacc_biosynth/exp"/>
</dbReference>
<keyword evidence="8" id="KW-0472">Membrane</keyword>
<dbReference type="EMBL" id="CP097463">
    <property type="protein sequence ID" value="WAX59222.1"/>
    <property type="molecule type" value="Genomic_DNA"/>
</dbReference>
<protein>
    <submittedName>
        <fullName evidence="12">Polysaccharide biosynthesis tyrosine autokinase</fullName>
        <ecNumber evidence="12">2.7.10.2</ecNumber>
    </submittedName>
</protein>
<evidence type="ECO:0000256" key="8">
    <source>
        <dbReference type="ARBA" id="ARBA00023136"/>
    </source>
</evidence>
<dbReference type="PANTHER" id="PTHR32309">
    <property type="entry name" value="TYROSINE-PROTEIN KINASE"/>
    <property type="match status" value="1"/>
</dbReference>
<sequence length="475" mass="50304">MTLRAYLRVLGERWKLVALFVIAATGIAVLVTATSARVYQANVQIFVLTTDTSNAALQAQGAAFTQIQVQTFAKIVGSPDVLHKVQQDLDLQMSDGELQGKLTATAPTGQSIVDLHVQDSSASRAAQIANSAANAFISVIEGYYTNGSGAPPSVQMHVTDRATAPSSPVSPKPLLNISLGVLLGLLVGAAIAVARDILDNRIKDAEALSKVAGAPTMGIVVDDPKASRHPIATRAGTRNVRAENYRQLRANLQFANVDQHPRVIAVTSSIPGEGKTTVAINLASTLAEAGFTVCLVDADLRRPTIAKVLGLLSPVGLTSVLIHQIELSEAMQNAGSSLYVLSSGPTPPNPSEVLASSYVRDVIRSLLDRVDYVVIDTAPLLPVADGSEVAALADGTLLVVRHGVTTDTQIKRAVHSLRRVDASLLGLVLNRIPNKRSGEYGYSYYRSEVDGPSHSRRPRRRAARAAKSLVDDKAG</sequence>
<dbReference type="CDD" id="cd05387">
    <property type="entry name" value="BY-kinase"/>
    <property type="match status" value="1"/>
</dbReference>
<dbReference type="EC" id="2.7.10.2" evidence="12"/>
<organism evidence="12 13">
    <name type="scientific">Jatrophihabitans cynanchi</name>
    <dbReference type="NCBI Taxonomy" id="2944128"/>
    <lineage>
        <taxon>Bacteria</taxon>
        <taxon>Bacillati</taxon>
        <taxon>Actinomycetota</taxon>
        <taxon>Actinomycetes</taxon>
        <taxon>Jatrophihabitantales</taxon>
        <taxon>Jatrophihabitantaceae</taxon>
        <taxon>Jatrophihabitans</taxon>
    </lineage>
</organism>
<keyword evidence="5" id="KW-0547">Nucleotide-binding</keyword>
<dbReference type="InterPro" id="IPR032807">
    <property type="entry name" value="GNVR"/>
</dbReference>
<evidence type="ECO:0000313" key="13">
    <source>
        <dbReference type="Proteomes" id="UP001164693"/>
    </source>
</evidence>
<keyword evidence="4" id="KW-0812">Transmembrane</keyword>
<feature type="compositionally biased region" description="Basic residues" evidence="9">
    <location>
        <begin position="454"/>
        <end position="464"/>
    </location>
</feature>
<proteinExistence type="inferred from homology"/>
<evidence type="ECO:0000256" key="3">
    <source>
        <dbReference type="ARBA" id="ARBA00022475"/>
    </source>
</evidence>
<evidence type="ECO:0000256" key="7">
    <source>
        <dbReference type="ARBA" id="ARBA00022989"/>
    </source>
</evidence>